<comment type="caution">
    <text evidence="5">The sequence shown here is derived from an EMBL/GenBank/DDBJ whole genome shotgun (WGS) entry which is preliminary data.</text>
</comment>
<dbReference type="GO" id="GO:0005524">
    <property type="term" value="F:ATP binding"/>
    <property type="evidence" value="ECO:0007669"/>
    <property type="project" value="UniProtKB-KW"/>
</dbReference>
<keyword evidence="2" id="KW-0067">ATP-binding</keyword>
<evidence type="ECO:0000256" key="1">
    <source>
        <dbReference type="ARBA" id="ARBA00022741"/>
    </source>
</evidence>
<accession>A0A5R9G601</accession>
<dbReference type="PIRSF" id="PIRSF005814">
    <property type="entry name" value="MutS_YshD"/>
    <property type="match status" value="1"/>
</dbReference>
<dbReference type="InterPro" id="IPR045076">
    <property type="entry name" value="MutS"/>
</dbReference>
<keyword evidence="1" id="KW-0547">Nucleotide-binding</keyword>
<dbReference type="InterPro" id="IPR027417">
    <property type="entry name" value="P-loop_NTPase"/>
</dbReference>
<evidence type="ECO:0000313" key="5">
    <source>
        <dbReference type="EMBL" id="TLS51211.1"/>
    </source>
</evidence>
<dbReference type="EMBL" id="VCIW01000010">
    <property type="protein sequence ID" value="TLS51211.1"/>
    <property type="molecule type" value="Genomic_DNA"/>
</dbReference>
<dbReference type="Pfam" id="PF00488">
    <property type="entry name" value="MutS_V"/>
    <property type="match status" value="1"/>
</dbReference>
<protein>
    <submittedName>
        <fullName evidence="5">DNA mismatch repair protein MutS</fullName>
    </submittedName>
</protein>
<keyword evidence="3" id="KW-0238">DNA-binding</keyword>
<dbReference type="GO" id="GO:0045910">
    <property type="term" value="P:negative regulation of DNA recombination"/>
    <property type="evidence" value="ECO:0007669"/>
    <property type="project" value="InterPro"/>
</dbReference>
<evidence type="ECO:0000256" key="3">
    <source>
        <dbReference type="ARBA" id="ARBA00023125"/>
    </source>
</evidence>
<feature type="domain" description="DNA mismatch repair proteins mutS family" evidence="4">
    <location>
        <begin position="403"/>
        <end position="419"/>
    </location>
</feature>
<dbReference type="InterPro" id="IPR005747">
    <property type="entry name" value="MutS2"/>
</dbReference>
<proteinExistence type="predicted"/>
<dbReference type="GO" id="GO:0004519">
    <property type="term" value="F:endonuclease activity"/>
    <property type="evidence" value="ECO:0007669"/>
    <property type="project" value="InterPro"/>
</dbReference>
<dbReference type="PROSITE" id="PS00486">
    <property type="entry name" value="DNA_MISMATCH_REPAIR_2"/>
    <property type="match status" value="1"/>
</dbReference>
<evidence type="ECO:0000259" key="4">
    <source>
        <dbReference type="PROSITE" id="PS00486"/>
    </source>
</evidence>
<organism evidence="5 6">
    <name type="scientific">Paenibacillus antri</name>
    <dbReference type="NCBI Taxonomy" id="2582848"/>
    <lineage>
        <taxon>Bacteria</taxon>
        <taxon>Bacillati</taxon>
        <taxon>Bacillota</taxon>
        <taxon>Bacilli</taxon>
        <taxon>Bacillales</taxon>
        <taxon>Paenibacillaceae</taxon>
        <taxon>Paenibacillus</taxon>
    </lineage>
</organism>
<dbReference type="InterPro" id="IPR000432">
    <property type="entry name" value="DNA_mismatch_repair_MutS_C"/>
</dbReference>
<dbReference type="GO" id="GO:0016887">
    <property type="term" value="F:ATP hydrolysis activity"/>
    <property type="evidence" value="ECO:0007669"/>
    <property type="project" value="InterPro"/>
</dbReference>
<dbReference type="SUPFAM" id="SSF48334">
    <property type="entry name" value="DNA repair protein MutS, domain III"/>
    <property type="match status" value="1"/>
</dbReference>
<name>A0A5R9G601_9BACL</name>
<dbReference type="Proteomes" id="UP000309676">
    <property type="component" value="Unassembled WGS sequence"/>
</dbReference>
<dbReference type="OrthoDB" id="9808166at2"/>
<keyword evidence="6" id="KW-1185">Reference proteome</keyword>
<dbReference type="RefSeq" id="WP_138195205.1">
    <property type="nucleotide sequence ID" value="NZ_VCIW01000010.1"/>
</dbReference>
<evidence type="ECO:0000256" key="2">
    <source>
        <dbReference type="ARBA" id="ARBA00022840"/>
    </source>
</evidence>
<dbReference type="Gene3D" id="3.40.50.300">
    <property type="entry name" value="P-loop containing nucleotide triphosphate hydrolases"/>
    <property type="match status" value="1"/>
</dbReference>
<evidence type="ECO:0000313" key="6">
    <source>
        <dbReference type="Proteomes" id="UP000309676"/>
    </source>
</evidence>
<dbReference type="SMART" id="SM00533">
    <property type="entry name" value="MUTSd"/>
    <property type="match status" value="1"/>
</dbReference>
<dbReference type="NCBIfam" id="TIGR01069">
    <property type="entry name" value="mutS2"/>
    <property type="match status" value="1"/>
</dbReference>
<dbReference type="AlphaFoldDB" id="A0A5R9G601"/>
<dbReference type="GO" id="GO:0140664">
    <property type="term" value="F:ATP-dependent DNA damage sensor activity"/>
    <property type="evidence" value="ECO:0007669"/>
    <property type="project" value="InterPro"/>
</dbReference>
<dbReference type="SUPFAM" id="SSF52540">
    <property type="entry name" value="P-loop containing nucleoside triphosphate hydrolases"/>
    <property type="match status" value="1"/>
</dbReference>
<reference evidence="5 6" key="1">
    <citation type="submission" date="2019-05" db="EMBL/GenBank/DDBJ databases">
        <authorList>
            <person name="Narsing Rao M.P."/>
            <person name="Li W.J."/>
        </authorList>
    </citation>
    <scope>NUCLEOTIDE SEQUENCE [LARGE SCALE GENOMIC DNA]</scope>
    <source>
        <strain evidence="5 6">SYSU_K30003</strain>
    </source>
</reference>
<dbReference type="PANTHER" id="PTHR48466">
    <property type="entry name" value="OS10G0509000 PROTEIN-RELATED"/>
    <property type="match status" value="1"/>
</dbReference>
<dbReference type="SMART" id="SM00534">
    <property type="entry name" value="MUTSac"/>
    <property type="match status" value="1"/>
</dbReference>
<dbReference type="PANTHER" id="PTHR48466:SF2">
    <property type="entry name" value="OS10G0509000 PROTEIN"/>
    <property type="match status" value="1"/>
</dbReference>
<gene>
    <name evidence="5" type="ORF">FE782_15875</name>
</gene>
<dbReference type="GO" id="GO:0030983">
    <property type="term" value="F:mismatched DNA binding"/>
    <property type="evidence" value="ECO:0007669"/>
    <property type="project" value="InterPro"/>
</dbReference>
<dbReference type="InterPro" id="IPR036187">
    <property type="entry name" value="DNA_mismatch_repair_MutS_sf"/>
</dbReference>
<sequence>MNERTMARLEYTQVVERLTEYAVTYLGKALAEKLQPMTELGAVRSLLAETAEASELLKLGASVPLPSLEGMETVFQLIGTGYVFAEADFGAILTFLTGCGQLRRYMDGKKQQAPRVTSYANSLYDLAEVRREIDRCIRHGRVDDAASGELAKIRKQILIAEDRMKKRLDALMTKHKSILQEAIVAKRGNRYVLPVKKEHRRLVQGAVLDESASGQTVYIEPAELAALQYELGDLRAEEAREETKVLALLTGLVEDHETELRLNAETVGAYDFLFAKAKYARAIDGVWVEANDAGVVDVRGARHPLLGGGMVPLDFSIGQTYRALIITGPNTGGKTVALKTIGLLTLMVQSGLLVPVAPGSAFAVFRRFSADIGDGQSLEQSLSTFSAHVKMLVETLRTANGSTLVLIDEMASGTDPGEGVGLSIAVLEELYRKGATVVATTHFNEIKRFAAAAPGFENARMEFDTETLEPLYRLRIGEAGHSYAFAIASKLGMPAQVLVRSRELTEGARRRGEDGSAAFEGAIDLPAFVPGKAAEPLPRPAASDETEAEFDVGDCVYIPSLDKYGIVYAAADKVGDVGVLVQKERLKLNRKRLKLHISKTELYPDDYDFDIVFDTKENRKKKKLMSKRHVEGLTIVRPDPQ</sequence>
<dbReference type="InterPro" id="IPR007696">
    <property type="entry name" value="DNA_mismatch_repair_MutS_core"/>
</dbReference>
<dbReference type="GO" id="GO:0006298">
    <property type="term" value="P:mismatch repair"/>
    <property type="evidence" value="ECO:0007669"/>
    <property type="project" value="InterPro"/>
</dbReference>